<organism evidence="1 2">
    <name type="scientific">Clavibacter michiganensis</name>
    <dbReference type="NCBI Taxonomy" id="28447"/>
    <lineage>
        <taxon>Bacteria</taxon>
        <taxon>Bacillati</taxon>
        <taxon>Actinomycetota</taxon>
        <taxon>Actinomycetes</taxon>
        <taxon>Micrococcales</taxon>
        <taxon>Microbacteriaceae</taxon>
        <taxon>Clavibacter</taxon>
    </lineage>
</organism>
<dbReference type="EMBL" id="MDHJ01000001">
    <property type="protein sequence ID" value="OUE07477.1"/>
    <property type="molecule type" value="Genomic_DNA"/>
</dbReference>
<comment type="caution">
    <text evidence="1">The sequence shown here is derived from an EMBL/GenBank/DDBJ whole genome shotgun (WGS) entry which is preliminary data.</text>
</comment>
<gene>
    <name evidence="1" type="ORF">CMsap09_00915</name>
</gene>
<evidence type="ECO:0000313" key="2">
    <source>
        <dbReference type="Proteomes" id="UP000195106"/>
    </source>
</evidence>
<sequence>MDSVTSIRIDGHPFQLADGEDVAELKSRIVAAVTDGSRFVDFSTASQGSVSVLVTPRSVVRFEVRERVEQELAAFDDDASVGDADVDLYRFG</sequence>
<proteinExistence type="predicted"/>
<evidence type="ECO:0000313" key="1">
    <source>
        <dbReference type="EMBL" id="OUE07477.1"/>
    </source>
</evidence>
<accession>A0A251XPN7</accession>
<dbReference type="AlphaFoldDB" id="A0A251XPN7"/>
<name>A0A251XPN7_9MICO</name>
<protein>
    <submittedName>
        <fullName evidence="1">Uncharacterized protein</fullName>
    </submittedName>
</protein>
<reference evidence="1 2" key="1">
    <citation type="submission" date="2016-08" db="EMBL/GenBank/DDBJ databases">
        <title>Genome sequence of Clavibacter michiganensis spp. strain CASJ009.</title>
        <authorList>
            <person name="Thapa S.P."/>
            <person name="Coaker G."/>
        </authorList>
    </citation>
    <scope>NUCLEOTIDE SEQUENCE [LARGE SCALE GENOMIC DNA]</scope>
    <source>
        <strain evidence="1">CASJ009</strain>
    </source>
</reference>
<dbReference type="Proteomes" id="UP000195106">
    <property type="component" value="Unassembled WGS sequence"/>
</dbReference>